<feature type="transmembrane region" description="Helical" evidence="1">
    <location>
        <begin position="94"/>
        <end position="114"/>
    </location>
</feature>
<evidence type="ECO:0000256" key="1">
    <source>
        <dbReference type="SAM" id="Phobius"/>
    </source>
</evidence>
<keyword evidence="3" id="KW-1185">Reference proteome</keyword>
<dbReference type="Proteomes" id="UP000294662">
    <property type="component" value="Unassembled WGS sequence"/>
</dbReference>
<dbReference type="AlphaFoldDB" id="A0A4V2Z7V8"/>
<feature type="transmembrane region" description="Helical" evidence="1">
    <location>
        <begin position="157"/>
        <end position="176"/>
    </location>
</feature>
<evidence type="ECO:0000313" key="3">
    <source>
        <dbReference type="Proteomes" id="UP000294662"/>
    </source>
</evidence>
<protein>
    <submittedName>
        <fullName evidence="2">Uncharacterized protein</fullName>
    </submittedName>
</protein>
<proteinExistence type="predicted"/>
<keyword evidence="1" id="KW-1133">Transmembrane helix</keyword>
<feature type="transmembrane region" description="Helical" evidence="1">
    <location>
        <begin position="62"/>
        <end position="82"/>
    </location>
</feature>
<accession>A0A4V2Z7V8</accession>
<name>A0A4V2Z7V8_9RHOB</name>
<feature type="transmembrane region" description="Helical" evidence="1">
    <location>
        <begin position="33"/>
        <end position="56"/>
    </location>
</feature>
<organism evidence="2 3">
    <name type="scientific">Antarcticimicrobium sediminis</name>
    <dbReference type="NCBI Taxonomy" id="2546227"/>
    <lineage>
        <taxon>Bacteria</taxon>
        <taxon>Pseudomonadati</taxon>
        <taxon>Pseudomonadota</taxon>
        <taxon>Alphaproteobacteria</taxon>
        <taxon>Rhodobacterales</taxon>
        <taxon>Paracoccaceae</taxon>
        <taxon>Antarcticimicrobium</taxon>
    </lineage>
</organism>
<feature type="transmembrane region" description="Helical" evidence="1">
    <location>
        <begin position="188"/>
        <end position="208"/>
    </location>
</feature>
<keyword evidence="1" id="KW-0812">Transmembrane</keyword>
<gene>
    <name evidence="2" type="ORF">E1B25_11165</name>
</gene>
<dbReference type="RefSeq" id="WP_132829286.1">
    <property type="nucleotide sequence ID" value="NZ_SMFP01000006.1"/>
</dbReference>
<reference evidence="2 3" key="1">
    <citation type="submission" date="2019-03" db="EMBL/GenBank/DDBJ databases">
        <authorList>
            <person name="Zhang S."/>
        </authorList>
    </citation>
    <scope>NUCLEOTIDE SEQUENCE [LARGE SCALE GENOMIC DNA]</scope>
    <source>
        <strain evidence="2 3">S4J41</strain>
    </source>
</reference>
<dbReference type="OrthoDB" id="7849442at2"/>
<comment type="caution">
    <text evidence="2">The sequence shown here is derived from an EMBL/GenBank/DDBJ whole genome shotgun (WGS) entry which is preliminary data.</text>
</comment>
<dbReference type="EMBL" id="SMFP01000006">
    <property type="protein sequence ID" value="TDE37976.1"/>
    <property type="molecule type" value="Genomic_DNA"/>
</dbReference>
<evidence type="ECO:0000313" key="2">
    <source>
        <dbReference type="EMBL" id="TDE37976.1"/>
    </source>
</evidence>
<sequence length="230" mass="25651">MKQRSVEVRFSVISSVRHGEITNKWGNMRVSQAAFLAILISGLYLFVFVVMFWGLMPVQAAVAGKYFAFAQVISLVALTHGVRVVATWLFRWKAIFFLAPGVAAQVLILGRYFALSPEELTLMFFSFTTSSFFAFETFRALGVCVYSKAASRSDWRALMGVGMLATFINTAFLTQIDLGFANPNFSVWFGLNLIIGGVLGLFVCLLLLRVALRRFVGAPDLFRRNSPLRS</sequence>
<keyword evidence="1" id="KW-0472">Membrane</keyword>
<feature type="transmembrane region" description="Helical" evidence="1">
    <location>
        <begin position="120"/>
        <end position="145"/>
    </location>
</feature>